<dbReference type="SUPFAM" id="SSF56300">
    <property type="entry name" value="Metallo-dependent phosphatases"/>
    <property type="match status" value="1"/>
</dbReference>
<keyword evidence="2" id="KW-1185">Reference proteome</keyword>
<organism evidence="1 2">
    <name type="scientific">Brotaphodocola catenula</name>
    <dbReference type="NCBI Taxonomy" id="2885361"/>
    <lineage>
        <taxon>Bacteria</taxon>
        <taxon>Bacillati</taxon>
        <taxon>Bacillota</taxon>
        <taxon>Clostridia</taxon>
        <taxon>Lachnospirales</taxon>
        <taxon>Lachnospiraceae</taxon>
        <taxon>Brotaphodocola</taxon>
    </lineage>
</organism>
<reference evidence="1" key="1">
    <citation type="submission" date="2021-10" db="EMBL/GenBank/DDBJ databases">
        <title>Anaerobic single-cell dispensing facilitates the cultivation of human gut bacteria.</title>
        <authorList>
            <person name="Afrizal A."/>
        </authorList>
    </citation>
    <scope>NUCLEOTIDE SEQUENCE</scope>
    <source>
        <strain evidence="1">CLA-AA-H274</strain>
    </source>
</reference>
<proteinExistence type="predicted"/>
<sequence length="79" mass="9270">MGRIYVTGDIHAEPDRFNTENFPEQKELTRDDYMIICGDFGLVWAEDKESKREKQLLDWLEDRPYTTLFADGNHGATRC</sequence>
<evidence type="ECO:0000313" key="2">
    <source>
        <dbReference type="Proteomes" id="UP001198962"/>
    </source>
</evidence>
<dbReference type="InterPro" id="IPR029052">
    <property type="entry name" value="Metallo-depent_PP-like"/>
</dbReference>
<evidence type="ECO:0000313" key="1">
    <source>
        <dbReference type="EMBL" id="MCC2165487.1"/>
    </source>
</evidence>
<dbReference type="CDD" id="cd00838">
    <property type="entry name" value="MPP_superfamily"/>
    <property type="match status" value="1"/>
</dbReference>
<protein>
    <submittedName>
        <fullName evidence="1">Metallophosphoesterase</fullName>
    </submittedName>
</protein>
<dbReference type="EMBL" id="JAJEPU010000038">
    <property type="protein sequence ID" value="MCC2165487.1"/>
    <property type="molecule type" value="Genomic_DNA"/>
</dbReference>
<comment type="caution">
    <text evidence="1">The sequence shown here is derived from an EMBL/GenBank/DDBJ whole genome shotgun (WGS) entry which is preliminary data.</text>
</comment>
<accession>A0AAE3AT35</accession>
<dbReference type="RefSeq" id="WP_308451779.1">
    <property type="nucleotide sequence ID" value="NZ_JAJEPU010000038.1"/>
</dbReference>
<dbReference type="AlphaFoldDB" id="A0AAE3AT35"/>
<gene>
    <name evidence="1" type="ORF">LKD32_11500</name>
</gene>
<dbReference type="Proteomes" id="UP001198962">
    <property type="component" value="Unassembled WGS sequence"/>
</dbReference>
<name>A0AAE3AT35_9FIRM</name>